<dbReference type="SUPFAM" id="SSF53474">
    <property type="entry name" value="alpha/beta-Hydrolases"/>
    <property type="match status" value="1"/>
</dbReference>
<dbReference type="AlphaFoldDB" id="A0A7D9L2Y1"/>
<sequence>MNDSPVGLANYILEKFLTWSGCKAHEHFACVESKFSKDELLTNIMLYWLTGSMPSAMRLYRENKWSDRSLMSPNPVPTGLANFPQDVIQQPQAWLHVTFPNIVQFTEMPRGGHFAALQEPQLLADDIWTFVREVENSPKAKTQDA</sequence>
<gene>
    <name evidence="3" type="ORF">PACLA_8A083317</name>
</gene>
<proteinExistence type="inferred from homology"/>
<comment type="caution">
    <text evidence="3">The sequence shown here is derived from an EMBL/GenBank/DDBJ whole genome shotgun (WGS) entry which is preliminary data.</text>
</comment>
<protein>
    <submittedName>
        <fullName evidence="3">Epoxide hydrolase 1-like</fullName>
    </submittedName>
</protein>
<dbReference type="PANTHER" id="PTHR21661:SF35">
    <property type="entry name" value="EPOXIDE HYDROLASE"/>
    <property type="match status" value="1"/>
</dbReference>
<dbReference type="PRINTS" id="PR00412">
    <property type="entry name" value="EPOXHYDRLASE"/>
</dbReference>
<name>A0A7D9L2Y1_PARCT</name>
<accession>A0A7D9L2Y1</accession>
<dbReference type="GO" id="GO:0097176">
    <property type="term" value="P:epoxide metabolic process"/>
    <property type="evidence" value="ECO:0007669"/>
    <property type="project" value="TreeGrafter"/>
</dbReference>
<evidence type="ECO:0000256" key="2">
    <source>
        <dbReference type="ARBA" id="ARBA00022801"/>
    </source>
</evidence>
<evidence type="ECO:0000313" key="4">
    <source>
        <dbReference type="Proteomes" id="UP001152795"/>
    </source>
</evidence>
<dbReference type="InterPro" id="IPR000639">
    <property type="entry name" value="Epox_hydrolase-like"/>
</dbReference>
<keyword evidence="2 3" id="KW-0378">Hydrolase</keyword>
<evidence type="ECO:0000256" key="1">
    <source>
        <dbReference type="ARBA" id="ARBA00010088"/>
    </source>
</evidence>
<comment type="similarity">
    <text evidence="1">Belongs to the peptidase S33 family.</text>
</comment>
<reference evidence="3" key="1">
    <citation type="submission" date="2020-04" db="EMBL/GenBank/DDBJ databases">
        <authorList>
            <person name="Alioto T."/>
            <person name="Alioto T."/>
            <person name="Gomez Garrido J."/>
        </authorList>
    </citation>
    <scope>NUCLEOTIDE SEQUENCE</scope>
    <source>
        <strain evidence="3">A484AB</strain>
    </source>
</reference>
<dbReference type="Proteomes" id="UP001152795">
    <property type="component" value="Unassembled WGS sequence"/>
</dbReference>
<dbReference type="OrthoDB" id="7130006at2759"/>
<organism evidence="3 4">
    <name type="scientific">Paramuricea clavata</name>
    <name type="common">Red gorgonian</name>
    <name type="synonym">Violescent sea-whip</name>
    <dbReference type="NCBI Taxonomy" id="317549"/>
    <lineage>
        <taxon>Eukaryota</taxon>
        <taxon>Metazoa</taxon>
        <taxon>Cnidaria</taxon>
        <taxon>Anthozoa</taxon>
        <taxon>Octocorallia</taxon>
        <taxon>Malacalcyonacea</taxon>
        <taxon>Plexauridae</taxon>
        <taxon>Paramuricea</taxon>
    </lineage>
</organism>
<dbReference type="GO" id="GO:0004301">
    <property type="term" value="F:epoxide hydrolase activity"/>
    <property type="evidence" value="ECO:0007669"/>
    <property type="project" value="TreeGrafter"/>
</dbReference>
<evidence type="ECO:0000313" key="3">
    <source>
        <dbReference type="EMBL" id="CAB4021918.1"/>
    </source>
</evidence>
<dbReference type="PANTHER" id="PTHR21661">
    <property type="entry name" value="EPOXIDE HYDROLASE 1-RELATED"/>
    <property type="match status" value="1"/>
</dbReference>
<dbReference type="EMBL" id="CACRXK020011706">
    <property type="protein sequence ID" value="CAB4021918.1"/>
    <property type="molecule type" value="Genomic_DNA"/>
</dbReference>
<keyword evidence="4" id="KW-1185">Reference proteome</keyword>
<dbReference type="InterPro" id="IPR029058">
    <property type="entry name" value="AB_hydrolase_fold"/>
</dbReference>
<dbReference type="Gene3D" id="3.40.50.1820">
    <property type="entry name" value="alpha/beta hydrolase"/>
    <property type="match status" value="1"/>
</dbReference>